<dbReference type="AlphaFoldDB" id="A0AAJ2PZ11"/>
<feature type="domain" description="Shedu protein SduA C-terminal" evidence="1">
    <location>
        <begin position="41"/>
        <end position="211"/>
    </location>
</feature>
<reference evidence="2" key="1">
    <citation type="journal article" date="2023" name="Microb. Genom.">
        <title>Mesoterricola silvestris gen. nov., sp. nov., Mesoterricola sediminis sp. nov., Geothrix oryzae sp. nov., Geothrix edaphica sp. nov., Geothrix rubra sp. nov., and Geothrix limicola sp. nov., six novel members of Acidobacteriota isolated from soils.</title>
        <authorList>
            <person name="Weisberg A.J."/>
            <person name="Pearce E."/>
            <person name="Kramer C.G."/>
            <person name="Chang J.H."/>
            <person name="Clarke C.R."/>
        </authorList>
    </citation>
    <scope>NUCLEOTIDE SEQUENCE</scope>
    <source>
        <strain evidence="2">ND06-05F</strain>
    </source>
</reference>
<dbReference type="RefSeq" id="WP_319698692.1">
    <property type="nucleotide sequence ID" value="NZ_JARAWN010000486.1"/>
</dbReference>
<dbReference type="Pfam" id="PF14082">
    <property type="entry name" value="SduA_C"/>
    <property type="match status" value="1"/>
</dbReference>
<sequence length="302" mass="34664">MTWVTLQASDDPTRPRAVSWNEYRVWLLREWDSLLASGGGEKPVQKFLEAHPSLLPGATDDVGPGGHHGASLHSVISQPELQGLGRRRYPDFMWVRRDTAAIRPICIEIEDPAKRWFNPRSQTPTAELTEALDQLIEWKVWFSKPENQSIFLKTYAPDFTFRTLEPQYVLIYGRDAEFRPAESPHADSAYMRAKRNFMGRDNEHFYTFDSLKPVAEARDYGTLTRSVRGWDLKALPPTFTTHPIMRELFEVISRPEAALAKVPLIDDARRAYVAERWAHWRTQIQQNRQGEITVTATGGEGE</sequence>
<accession>A0AAJ2PZ11</accession>
<dbReference type="EMBL" id="JARAWN010000486">
    <property type="protein sequence ID" value="MDX3135972.1"/>
    <property type="molecule type" value="Genomic_DNA"/>
</dbReference>
<proteinExistence type="predicted"/>
<gene>
    <name evidence="2" type="ORF">PV367_40680</name>
</gene>
<organism evidence="2 3">
    <name type="scientific">Streptomyces europaeiscabiei</name>
    <dbReference type="NCBI Taxonomy" id="146819"/>
    <lineage>
        <taxon>Bacteria</taxon>
        <taxon>Bacillati</taxon>
        <taxon>Actinomycetota</taxon>
        <taxon>Actinomycetes</taxon>
        <taxon>Kitasatosporales</taxon>
        <taxon>Streptomycetaceae</taxon>
        <taxon>Streptomyces</taxon>
    </lineage>
</organism>
<dbReference type="InterPro" id="IPR025359">
    <property type="entry name" value="SduA_C"/>
</dbReference>
<dbReference type="Proteomes" id="UP001273589">
    <property type="component" value="Unassembled WGS sequence"/>
</dbReference>
<protein>
    <submittedName>
        <fullName evidence="2">DUF4263 domain-containing protein</fullName>
    </submittedName>
</protein>
<evidence type="ECO:0000313" key="3">
    <source>
        <dbReference type="Proteomes" id="UP001273589"/>
    </source>
</evidence>
<evidence type="ECO:0000259" key="1">
    <source>
        <dbReference type="Pfam" id="PF14082"/>
    </source>
</evidence>
<evidence type="ECO:0000313" key="2">
    <source>
        <dbReference type="EMBL" id="MDX3135972.1"/>
    </source>
</evidence>
<comment type="caution">
    <text evidence="2">The sequence shown here is derived from an EMBL/GenBank/DDBJ whole genome shotgun (WGS) entry which is preliminary data.</text>
</comment>
<name>A0AAJ2PZ11_9ACTN</name>